<name>A0A4Y2TYN1_ARAVE</name>
<dbReference type="Proteomes" id="UP000499080">
    <property type="component" value="Unassembled WGS sequence"/>
</dbReference>
<dbReference type="EMBL" id="BGPR01032301">
    <property type="protein sequence ID" value="GBO05797.1"/>
    <property type="molecule type" value="Genomic_DNA"/>
</dbReference>
<evidence type="ECO:0000313" key="1">
    <source>
        <dbReference type="EMBL" id="GBO05795.1"/>
    </source>
</evidence>
<protein>
    <submittedName>
        <fullName evidence="1">Uncharacterized protein</fullName>
    </submittedName>
</protein>
<organism evidence="1 3">
    <name type="scientific">Araneus ventricosus</name>
    <name type="common">Orbweaver spider</name>
    <name type="synonym">Epeira ventricosa</name>
    <dbReference type="NCBI Taxonomy" id="182803"/>
    <lineage>
        <taxon>Eukaryota</taxon>
        <taxon>Metazoa</taxon>
        <taxon>Ecdysozoa</taxon>
        <taxon>Arthropoda</taxon>
        <taxon>Chelicerata</taxon>
        <taxon>Arachnida</taxon>
        <taxon>Araneae</taxon>
        <taxon>Araneomorphae</taxon>
        <taxon>Entelegynae</taxon>
        <taxon>Araneoidea</taxon>
        <taxon>Araneidae</taxon>
        <taxon>Araneus</taxon>
    </lineage>
</organism>
<accession>A0A4Y2TYN1</accession>
<sequence>MTNPALLRNPSNIERPSCHDSYTVTVSCHLMAITGLGTAPFLR</sequence>
<proteinExistence type="predicted"/>
<keyword evidence="3" id="KW-1185">Reference proteome</keyword>
<reference evidence="1 3" key="1">
    <citation type="journal article" date="2019" name="Sci. Rep.">
        <title>Orb-weaving spider Araneus ventricosus genome elucidates the spidroin gene catalogue.</title>
        <authorList>
            <person name="Kono N."/>
            <person name="Nakamura H."/>
            <person name="Ohtoshi R."/>
            <person name="Moran D.A.P."/>
            <person name="Shinohara A."/>
            <person name="Yoshida Y."/>
            <person name="Fujiwara M."/>
            <person name="Mori M."/>
            <person name="Tomita M."/>
            <person name="Arakawa K."/>
        </authorList>
    </citation>
    <scope>NUCLEOTIDE SEQUENCE [LARGE SCALE GENOMIC DNA]</scope>
</reference>
<gene>
    <name evidence="1" type="ORF">AVEN_230099_1</name>
    <name evidence="2" type="ORF">AVEN_53109_1</name>
</gene>
<comment type="caution">
    <text evidence="1">The sequence shown here is derived from an EMBL/GenBank/DDBJ whole genome shotgun (WGS) entry which is preliminary data.</text>
</comment>
<feature type="non-terminal residue" evidence="1">
    <location>
        <position position="43"/>
    </location>
</feature>
<evidence type="ECO:0000313" key="3">
    <source>
        <dbReference type="Proteomes" id="UP000499080"/>
    </source>
</evidence>
<dbReference type="AlphaFoldDB" id="A0A4Y2TYN1"/>
<evidence type="ECO:0000313" key="2">
    <source>
        <dbReference type="EMBL" id="GBO05797.1"/>
    </source>
</evidence>
<dbReference type="EMBL" id="BGPR01032300">
    <property type="protein sequence ID" value="GBO05795.1"/>
    <property type="molecule type" value="Genomic_DNA"/>
</dbReference>